<comment type="caution">
    <text evidence="1">The sequence shown here is derived from an EMBL/GenBank/DDBJ whole genome shotgun (WGS) entry which is preliminary data.</text>
</comment>
<dbReference type="SUPFAM" id="SSF53474">
    <property type="entry name" value="alpha/beta-Hydrolases"/>
    <property type="match status" value="1"/>
</dbReference>
<accession>A0ABU9XFM0</accession>
<sequence>MKKQVLFIHCAGPQGNQQGSEGLVEYLQQNLSNEYSLLNPSMPNPEEPVYHQWKKELQKNFDSLTGEVILVGHSLGGTVLLKYLSEEECNVSIRGLFIVATPYWGIDRDWSRSDFVLDERFYAKLPQSIDTYFYHSMHDETVPINHLVQLTKGFADTTIRIQDGSSHLFENGLAELVVDIKNSNLER</sequence>
<evidence type="ECO:0000313" key="2">
    <source>
        <dbReference type="Proteomes" id="UP001444625"/>
    </source>
</evidence>
<reference evidence="1 2" key="1">
    <citation type="submission" date="2024-05" db="EMBL/GenBank/DDBJ databases">
        <authorList>
            <person name="Haq I."/>
            <person name="Ullah Z."/>
            <person name="Ahmad R."/>
            <person name="Li M."/>
            <person name="Tong Y."/>
        </authorList>
    </citation>
    <scope>NUCLEOTIDE SEQUENCE [LARGE SCALE GENOMIC DNA]</scope>
    <source>
        <strain evidence="1 2">16A2E</strain>
    </source>
</reference>
<gene>
    <name evidence="1" type="ORF">ABC228_07715</name>
</gene>
<dbReference type="GO" id="GO:0016787">
    <property type="term" value="F:hydrolase activity"/>
    <property type="evidence" value="ECO:0007669"/>
    <property type="project" value="UniProtKB-KW"/>
</dbReference>
<keyword evidence="1" id="KW-0378">Hydrolase</keyword>
<evidence type="ECO:0000313" key="1">
    <source>
        <dbReference type="EMBL" id="MEN2767070.1"/>
    </source>
</evidence>
<name>A0ABU9XFM0_9BACI</name>
<dbReference type="EMBL" id="JBDIML010000002">
    <property type="protein sequence ID" value="MEN2767070.1"/>
    <property type="molecule type" value="Genomic_DNA"/>
</dbReference>
<organism evidence="1 2">
    <name type="scientific">Ornithinibacillus xuwenensis</name>
    <dbReference type="NCBI Taxonomy" id="3144668"/>
    <lineage>
        <taxon>Bacteria</taxon>
        <taxon>Bacillati</taxon>
        <taxon>Bacillota</taxon>
        <taxon>Bacilli</taxon>
        <taxon>Bacillales</taxon>
        <taxon>Bacillaceae</taxon>
        <taxon>Ornithinibacillus</taxon>
    </lineage>
</organism>
<proteinExistence type="predicted"/>
<dbReference type="RefSeq" id="WP_345824530.1">
    <property type="nucleotide sequence ID" value="NZ_JBDIML010000002.1"/>
</dbReference>
<dbReference type="Pfam" id="PF06821">
    <property type="entry name" value="Ser_hydrolase"/>
    <property type="match status" value="1"/>
</dbReference>
<dbReference type="InterPro" id="IPR029058">
    <property type="entry name" value="AB_hydrolase_fold"/>
</dbReference>
<keyword evidence="2" id="KW-1185">Reference proteome</keyword>
<dbReference type="Proteomes" id="UP001444625">
    <property type="component" value="Unassembled WGS sequence"/>
</dbReference>
<protein>
    <submittedName>
        <fullName evidence="1">Alpha/beta hydrolase</fullName>
    </submittedName>
</protein>
<dbReference type="Gene3D" id="3.40.50.1820">
    <property type="entry name" value="alpha/beta hydrolase"/>
    <property type="match status" value="1"/>
</dbReference>
<dbReference type="PANTHER" id="PTHR15394:SF3">
    <property type="entry name" value="SERINE HYDROLASE RBBP9"/>
    <property type="match status" value="1"/>
</dbReference>
<dbReference type="PANTHER" id="PTHR15394">
    <property type="entry name" value="SERINE HYDROLASE RBBP9"/>
    <property type="match status" value="1"/>
</dbReference>
<dbReference type="InterPro" id="IPR010662">
    <property type="entry name" value="RBBP9/YdeN"/>
</dbReference>